<keyword evidence="14 21" id="KW-1015">Disulfide bond</keyword>
<dbReference type="SMART" id="SM00209">
    <property type="entry name" value="TSP1"/>
    <property type="match status" value="8"/>
</dbReference>
<feature type="disulfide bond" evidence="21">
    <location>
        <begin position="585"/>
        <end position="608"/>
    </location>
</feature>
<dbReference type="InterPro" id="IPR013273">
    <property type="entry name" value="ADAMTS/ADAMTS-like"/>
</dbReference>
<evidence type="ECO:0000259" key="24">
    <source>
        <dbReference type="PROSITE" id="PS50215"/>
    </source>
</evidence>
<dbReference type="Pfam" id="PF19030">
    <property type="entry name" value="TSP1_ADAMTS"/>
    <property type="match status" value="7"/>
</dbReference>
<dbReference type="Pfam" id="PF01421">
    <property type="entry name" value="Reprolysin"/>
    <property type="match status" value="1"/>
</dbReference>
<evidence type="ECO:0000256" key="2">
    <source>
        <dbReference type="ARBA" id="ARBA00022525"/>
    </source>
</evidence>
<feature type="disulfide bond" evidence="21">
    <location>
        <begin position="477"/>
        <end position="558"/>
    </location>
</feature>
<keyword evidence="5" id="KW-0165">Cleavage on pair of basic residues</keyword>
<name>A0A2Y9K502_ENHLU</name>
<feature type="region of interest" description="Disordered" evidence="23">
    <location>
        <begin position="73"/>
        <end position="120"/>
    </location>
</feature>
<feature type="disulfide bond" evidence="21">
    <location>
        <begin position="627"/>
        <end position="638"/>
    </location>
</feature>
<feature type="active site" evidence="19 22">
    <location>
        <position position="500"/>
    </location>
</feature>
<feature type="disulfide bond" evidence="21">
    <location>
        <begin position="596"/>
        <end position="614"/>
    </location>
</feature>
<dbReference type="PANTHER" id="PTHR13723">
    <property type="entry name" value="ADAMTS A DISINTEGRIN AND METALLOPROTEASE WITH THROMBOSPONDIN MOTIFS PROTEASE"/>
    <property type="match status" value="1"/>
</dbReference>
<evidence type="ECO:0000256" key="7">
    <source>
        <dbReference type="ARBA" id="ARBA00022729"/>
    </source>
</evidence>
<keyword evidence="2" id="KW-0964">Secreted</keyword>
<feature type="compositionally biased region" description="Pro residues" evidence="23">
    <location>
        <begin position="1342"/>
        <end position="1351"/>
    </location>
</feature>
<feature type="binding site" evidence="20">
    <location>
        <position position="558"/>
    </location>
    <ligand>
        <name>Ca(2+)</name>
        <dbReference type="ChEBI" id="CHEBI:29108"/>
        <label>1</label>
    </ligand>
</feature>
<keyword evidence="11" id="KW-0654">Proteoglycan</keyword>
<dbReference type="PRINTS" id="PR01857">
    <property type="entry name" value="ADAMTSFAMILY"/>
</dbReference>
<feature type="disulfide bond" evidence="21">
    <location>
        <begin position="676"/>
        <end position="688"/>
    </location>
</feature>
<evidence type="ECO:0000256" key="3">
    <source>
        <dbReference type="ARBA" id="ARBA00022530"/>
    </source>
</evidence>
<dbReference type="Pfam" id="PF01562">
    <property type="entry name" value="Pep_M12B_propep"/>
    <property type="match status" value="1"/>
</dbReference>
<dbReference type="PROSITE" id="PS50092">
    <property type="entry name" value="TSP1"/>
    <property type="match status" value="8"/>
</dbReference>
<keyword evidence="6 20" id="KW-0479">Metal-binding</keyword>
<dbReference type="KEGG" id="elk:111152559"/>
<evidence type="ECO:0000259" key="25">
    <source>
        <dbReference type="PROSITE" id="PS50900"/>
    </source>
</evidence>
<dbReference type="InterPro" id="IPR000884">
    <property type="entry name" value="TSP1_rpt"/>
</dbReference>
<feature type="disulfide bond" evidence="21">
    <location>
        <begin position="458"/>
        <end position="465"/>
    </location>
</feature>
<dbReference type="PROSITE" id="PS50215">
    <property type="entry name" value="ADAM_MEPRO"/>
    <property type="match status" value="1"/>
</dbReference>
<feature type="binding site" evidence="20 22">
    <location>
        <position position="509"/>
    </location>
    <ligand>
        <name>Zn(2+)</name>
        <dbReference type="ChEBI" id="CHEBI:29105"/>
        <note>catalytic</note>
    </ligand>
</feature>
<dbReference type="Gene3D" id="3.40.1620.60">
    <property type="match status" value="1"/>
</dbReference>
<evidence type="ECO:0000256" key="4">
    <source>
        <dbReference type="ARBA" id="ARBA00022670"/>
    </source>
</evidence>
<evidence type="ECO:0000256" key="9">
    <source>
        <dbReference type="ARBA" id="ARBA00022801"/>
    </source>
</evidence>
<evidence type="ECO:0000256" key="1">
    <source>
        <dbReference type="ARBA" id="ARBA00004498"/>
    </source>
</evidence>
<dbReference type="Gene3D" id="3.40.390.10">
    <property type="entry name" value="Collagenase (Catalytic Domain)"/>
    <property type="match status" value="1"/>
</dbReference>
<dbReference type="InterPro" id="IPR001590">
    <property type="entry name" value="Peptidase_M12B"/>
</dbReference>
<feature type="binding site" evidence="20 22">
    <location>
        <position position="499"/>
    </location>
    <ligand>
        <name>Zn(2+)</name>
        <dbReference type="ChEBI" id="CHEBI:29105"/>
        <note>catalytic</note>
    </ligand>
</feature>
<feature type="disulfide bond" evidence="21">
    <location>
        <begin position="516"/>
        <end position="542"/>
    </location>
</feature>
<feature type="domain" description="PLAC" evidence="25">
    <location>
        <begin position="1726"/>
        <end position="1766"/>
    </location>
</feature>
<comment type="cofactor">
    <cofactor evidence="20">
        <name>Zn(2+)</name>
        <dbReference type="ChEBI" id="CHEBI:29105"/>
    </cofactor>
    <text evidence="20">Binds 1 zinc ion per subunit.</text>
</comment>
<feature type="disulfide bond" evidence="21">
    <location>
        <begin position="661"/>
        <end position="698"/>
    </location>
</feature>
<dbReference type="InterPro" id="IPR010909">
    <property type="entry name" value="PLAC"/>
</dbReference>
<dbReference type="InterPro" id="IPR041645">
    <property type="entry name" value="ADAMTS_CR_2"/>
</dbReference>
<feature type="compositionally biased region" description="Low complexity" evidence="23">
    <location>
        <begin position="107"/>
        <end position="120"/>
    </location>
</feature>
<dbReference type="PANTHER" id="PTHR13723:SF142">
    <property type="entry name" value="A DISINTEGRIN AND METALLOPROTEINASE WITH THROMBOSPONDIN MOTIFS 7"/>
    <property type="match status" value="1"/>
</dbReference>
<dbReference type="Pfam" id="PF05986">
    <property type="entry name" value="ADAMTS_spacer1"/>
    <property type="match status" value="1"/>
</dbReference>
<organism evidence="26 27">
    <name type="scientific">Enhydra lutris kenyoni</name>
    <name type="common">northern sea otter</name>
    <dbReference type="NCBI Taxonomy" id="391180"/>
    <lineage>
        <taxon>Eukaryota</taxon>
        <taxon>Metazoa</taxon>
        <taxon>Chordata</taxon>
        <taxon>Craniata</taxon>
        <taxon>Vertebrata</taxon>
        <taxon>Euteleostomi</taxon>
        <taxon>Mammalia</taxon>
        <taxon>Eutheria</taxon>
        <taxon>Laurasiatheria</taxon>
        <taxon>Carnivora</taxon>
        <taxon>Caniformia</taxon>
        <taxon>Musteloidea</taxon>
        <taxon>Mustelidae</taxon>
        <taxon>Lutrinae</taxon>
        <taxon>Enhydra</taxon>
    </lineage>
</organism>
<keyword evidence="15" id="KW-0325">Glycoprotein</keyword>
<evidence type="ECO:0000256" key="12">
    <source>
        <dbReference type="ARBA" id="ARBA00023049"/>
    </source>
</evidence>
<comment type="function">
    <text evidence="18">Metalloprotease. Was previously shown to degrade COMP. However, a later study found no activity against COMP.</text>
</comment>
<dbReference type="FunFam" id="2.20.100.10:FF:000005">
    <property type="entry name" value="ADAM metallopeptidase with thrombospondin type 1 motif 9"/>
    <property type="match status" value="3"/>
</dbReference>
<feature type="binding site" evidence="20">
    <location>
        <position position="561"/>
    </location>
    <ligand>
        <name>Ca(2+)</name>
        <dbReference type="ChEBI" id="CHEBI:29108"/>
        <label>2</label>
    </ligand>
</feature>
<dbReference type="FunFam" id="3.40.1620.60:FF:000004">
    <property type="entry name" value="A disintegrin and metalloproteinase with thrombospondin motifs 12"/>
    <property type="match status" value="1"/>
</dbReference>
<evidence type="ECO:0000256" key="19">
    <source>
        <dbReference type="PIRSR" id="PIRSR613273-1"/>
    </source>
</evidence>
<dbReference type="SUPFAM" id="SSF82895">
    <property type="entry name" value="TSP-1 type 1 repeat"/>
    <property type="match status" value="8"/>
</dbReference>
<evidence type="ECO:0000256" key="5">
    <source>
        <dbReference type="ARBA" id="ARBA00022685"/>
    </source>
</evidence>
<comment type="caution">
    <text evidence="22">Lacks conserved residue(s) required for the propagation of feature annotation.</text>
</comment>
<feature type="domain" description="Peptidase M12B" evidence="24">
    <location>
        <begin position="353"/>
        <end position="563"/>
    </location>
</feature>
<dbReference type="InterPro" id="IPR036383">
    <property type="entry name" value="TSP1_rpt_sf"/>
</dbReference>
<feature type="region of interest" description="Disordered" evidence="23">
    <location>
        <begin position="1188"/>
        <end position="1437"/>
    </location>
</feature>
<feature type="binding site" description="in inhibited form" evidence="20">
    <location>
        <position position="314"/>
    </location>
    <ligand>
        <name>Zn(2+)</name>
        <dbReference type="ChEBI" id="CHEBI:29105"/>
        <note>catalytic</note>
    </ligand>
</feature>
<dbReference type="GeneID" id="111152559"/>
<dbReference type="InterPro" id="IPR050439">
    <property type="entry name" value="ADAMTS_ADAMTS-like"/>
</dbReference>
<evidence type="ECO:0000256" key="13">
    <source>
        <dbReference type="ARBA" id="ARBA00023145"/>
    </source>
</evidence>
<dbReference type="FunFam" id="2.20.100.10:FF:000001">
    <property type="entry name" value="semaphorin-5A isoform X1"/>
    <property type="match status" value="1"/>
</dbReference>
<dbReference type="Gene3D" id="2.20.100.10">
    <property type="entry name" value="Thrombospondin type-1 (TSP1) repeat"/>
    <property type="match status" value="8"/>
</dbReference>
<dbReference type="Pfam" id="PF00090">
    <property type="entry name" value="TSP_1"/>
    <property type="match status" value="1"/>
</dbReference>
<dbReference type="GO" id="GO:0031012">
    <property type="term" value="C:extracellular matrix"/>
    <property type="evidence" value="ECO:0007669"/>
    <property type="project" value="TreeGrafter"/>
</dbReference>
<evidence type="ECO:0000313" key="27">
    <source>
        <dbReference type="RefSeq" id="XP_022366744.1"/>
    </source>
</evidence>
<keyword evidence="8" id="KW-0677">Repeat</keyword>
<dbReference type="RefSeq" id="XP_022366744.1">
    <property type="nucleotide sequence ID" value="XM_022511036.1"/>
</dbReference>
<evidence type="ECO:0000256" key="8">
    <source>
        <dbReference type="ARBA" id="ARBA00022737"/>
    </source>
</evidence>
<feature type="disulfide bond" evidence="21">
    <location>
        <begin position="665"/>
        <end position="703"/>
    </location>
</feature>
<keyword evidence="10 20" id="KW-0862">Zinc</keyword>
<evidence type="ECO:0000256" key="10">
    <source>
        <dbReference type="ARBA" id="ARBA00022833"/>
    </source>
</evidence>
<keyword evidence="4" id="KW-0645">Protease</keyword>
<dbReference type="FunFam" id="3.40.390.10:FF:000001">
    <property type="entry name" value="A disintegrin and metalloproteinase with thrombospondin motifs 1"/>
    <property type="match status" value="1"/>
</dbReference>
<feature type="binding site" evidence="20 22">
    <location>
        <position position="503"/>
    </location>
    <ligand>
        <name>Zn(2+)</name>
        <dbReference type="ChEBI" id="CHEBI:29105"/>
        <note>catalytic</note>
    </ligand>
</feature>
<keyword evidence="20" id="KW-0106">Calcium</keyword>
<evidence type="ECO:0000256" key="17">
    <source>
        <dbReference type="ARBA" id="ARBA00072804"/>
    </source>
</evidence>
<dbReference type="Proteomes" id="UP000248482">
    <property type="component" value="Unplaced"/>
</dbReference>
<feature type="binding site" evidence="20">
    <location>
        <position position="561"/>
    </location>
    <ligand>
        <name>Ca(2+)</name>
        <dbReference type="ChEBI" id="CHEBI:29108"/>
        <label>1</label>
    </ligand>
</feature>
<dbReference type="Pfam" id="PF19236">
    <property type="entry name" value="ADAMTS_CR_3"/>
    <property type="match status" value="1"/>
</dbReference>
<feature type="region of interest" description="Disordered" evidence="23">
    <location>
        <begin position="327"/>
        <end position="347"/>
    </location>
</feature>
<reference evidence="27" key="1">
    <citation type="submission" date="2025-08" db="UniProtKB">
        <authorList>
            <consortium name="RefSeq"/>
        </authorList>
    </citation>
    <scope>IDENTIFICATION</scope>
    <source>
        <tissue evidence="27">Blood</tissue>
    </source>
</reference>
<keyword evidence="3" id="KW-0272">Extracellular matrix</keyword>
<keyword evidence="12 27" id="KW-0482">Metalloprotease</keyword>
<dbReference type="InterPro" id="IPR024079">
    <property type="entry name" value="MetalloPept_cat_dom_sf"/>
</dbReference>
<evidence type="ECO:0000256" key="23">
    <source>
        <dbReference type="SAM" id="MobiDB-lite"/>
    </source>
</evidence>
<dbReference type="FunFam" id="2.60.120.830:FF:000001">
    <property type="entry name" value="A disintegrin and metalloproteinase with thrombospondin motifs 1"/>
    <property type="match status" value="1"/>
</dbReference>
<feature type="disulfide bond" evidence="21">
    <location>
        <begin position="429"/>
        <end position="483"/>
    </location>
</feature>
<dbReference type="GO" id="GO:0006508">
    <property type="term" value="P:proteolysis"/>
    <property type="evidence" value="ECO:0007669"/>
    <property type="project" value="UniProtKB-KW"/>
</dbReference>
<feature type="binding site" evidence="20">
    <location>
        <position position="356"/>
    </location>
    <ligand>
        <name>Ca(2+)</name>
        <dbReference type="ChEBI" id="CHEBI:29108"/>
        <label>1</label>
    </ligand>
</feature>
<dbReference type="GO" id="GO:0046872">
    <property type="term" value="F:metal ion binding"/>
    <property type="evidence" value="ECO:0007669"/>
    <property type="project" value="UniProtKB-KW"/>
</dbReference>
<evidence type="ECO:0000256" key="18">
    <source>
        <dbReference type="ARBA" id="ARBA00093347"/>
    </source>
</evidence>
<feature type="region of interest" description="Disordered" evidence="23">
    <location>
        <begin position="1138"/>
        <end position="1161"/>
    </location>
</feature>
<dbReference type="FunFam" id="2.20.100.10:FF:000098">
    <property type="entry name" value="A disintegrin and metalloproteinase with thrombospondin motifs 7"/>
    <property type="match status" value="1"/>
</dbReference>
<evidence type="ECO:0000256" key="14">
    <source>
        <dbReference type="ARBA" id="ARBA00023157"/>
    </source>
</evidence>
<keyword evidence="7" id="KW-0732">Signal</keyword>
<dbReference type="InterPro" id="IPR002870">
    <property type="entry name" value="Peptidase_M12B_N"/>
</dbReference>
<evidence type="ECO:0000256" key="11">
    <source>
        <dbReference type="ARBA" id="ARBA00022974"/>
    </source>
</evidence>
<dbReference type="SUPFAM" id="SSF55486">
    <property type="entry name" value="Metalloproteases ('zincins'), catalytic domain"/>
    <property type="match status" value="1"/>
</dbReference>
<dbReference type="Pfam" id="PF17771">
    <property type="entry name" value="ADAMTS_CR_2"/>
    <property type="match status" value="1"/>
</dbReference>
<proteinExistence type="predicted"/>
<keyword evidence="13" id="KW-0865">Zymogen</keyword>
<gene>
    <name evidence="27" type="primary">LOC111152559</name>
</gene>
<feature type="binding site" evidence="20">
    <location>
        <position position="447"/>
    </location>
    <ligand>
        <name>Ca(2+)</name>
        <dbReference type="ChEBI" id="CHEBI:29108"/>
        <label>1</label>
    </ligand>
</feature>
<dbReference type="CDD" id="cd04273">
    <property type="entry name" value="ZnMc_ADAMTS_like"/>
    <property type="match status" value="1"/>
</dbReference>
<evidence type="ECO:0000256" key="22">
    <source>
        <dbReference type="PROSITE-ProRule" id="PRU00276"/>
    </source>
</evidence>
<protein>
    <recommendedName>
        <fullName evidence="17">A disintegrin and metalloproteinase with thrombospondin motifs 7</fullName>
    </recommendedName>
</protein>
<feature type="binding site" evidence="20">
    <location>
        <position position="440"/>
    </location>
    <ligand>
        <name>Ca(2+)</name>
        <dbReference type="ChEBI" id="CHEBI:29108"/>
        <label>2</label>
    </ligand>
</feature>
<dbReference type="PROSITE" id="PS50900">
    <property type="entry name" value="PLAC"/>
    <property type="match status" value="1"/>
</dbReference>
<dbReference type="STRING" id="391180.A0A2Y9K502"/>
<feature type="binding site" evidence="20">
    <location>
        <position position="356"/>
    </location>
    <ligand>
        <name>Ca(2+)</name>
        <dbReference type="ChEBI" id="CHEBI:29108"/>
        <label>2</label>
    </ligand>
</feature>
<feature type="region of interest" description="Disordered" evidence="23">
    <location>
        <begin position="1453"/>
        <end position="1491"/>
    </location>
</feature>
<dbReference type="GO" id="GO:0004222">
    <property type="term" value="F:metalloendopeptidase activity"/>
    <property type="evidence" value="ECO:0007669"/>
    <property type="project" value="InterPro"/>
</dbReference>
<evidence type="ECO:0000256" key="6">
    <source>
        <dbReference type="ARBA" id="ARBA00022723"/>
    </source>
</evidence>
<keyword evidence="9" id="KW-0378">Hydrolase</keyword>
<evidence type="ECO:0000256" key="21">
    <source>
        <dbReference type="PIRSR" id="PIRSR613273-3"/>
    </source>
</evidence>
<comment type="subunit">
    <text evidence="16">Interacts with COMP.</text>
</comment>
<comment type="subcellular location">
    <subcellularLocation>
        <location evidence="1">Secreted</location>
        <location evidence="1">Extracellular space</location>
        <location evidence="1">Extracellular matrix</location>
    </subcellularLocation>
</comment>
<accession>A0A2Y9K502</accession>
<sequence>MTGGAVGALGARRRGKGRLPVSADAVSVCKDESRVYQVYAHLYPPLHVAGSHHSGITRVAPLNRPVLSCARAGHVLSQTRTGQRADGTDKSARAGYPPAPPAPAMPGRPSARSARSPRSPAPRLRPLLLLLCALAPGDPGPAPGYGADGRAALDIVHPVRVDAGGSFLSYELWPRALRKRDVSTRRAAPAFYELQYRGRELRFNLTTNPHLLAPSFVSETRRRGGLGRTHIRARAPACHLLGEVQDPELEGGLAAISACDGLKGVFQLSNEDYFIEPLDGVPAQPGHAQPHVVYKRQAPERETTPGNPAAAGTCGVQASVELEARRERWEQRQQGRRRPGPRRLHQRSVSREKWVETLVVADAKMVEYHGQPQVESYVLTIMNMVAGLFRDPSIGNPIHITLVRLVLLEDEEEDLKVTHHADNTLRSFCRWQKSINMKGDAHPLHHDTAILLTRKDLCAAMNQPCETLGLSHVAGMCQPHRSCNINEDTGLPLAFTVAHELGHSFGIQHDGNGNDCEPVGKRPFIMSPQLLYDTVPLTWSHCSREYITRFLDRGWGLCLDDSPSKDVIDFPSVPPGVLYDVGHQCRLQYGAYSAFCDDMDNVCHTLWCSVGTTCHSKLDAAVDGTRCGENKWCLHGECVPVSFRPEAVDGGWSGWSAWSVCSRSCGVGVRSAERQCTQPVPKYKGKYCVGERKRFRLCSLQACPPGRPSFRHVQCSRFDAVLYKGRLHTWVPVVNDVNPCELHCRPSNEYFAEKLRDAVVDGTPCYPGQPGHDLCINGICKNVGCDFKIDSGAIEDRCGVCHGNGSTCHTVSGTFEESEGLGYVDVGLIPAGAREIRIEEVAEAANFLALRSEDPEKYFLNGGWTIQWSGDYRAAGTTFTYARTGGRESLTSPGPTHEPVWIQLLFQESNPGVRYEYTIHREVDGPAQVKPPEFSWSYGPWTKCTVTCGTGVQRQSTHCSERQAGPVDERHCDPLSRPDDRQRKCSEEPCPARWWAGEWQQCSSSCGPGGLSRRTVLCIRSVGLDEQSALEPPACAHLPRPPAETPCNRHVPCPATWAVGDWSQCSATCGEATQHRIVLCTNNTGVPCDEAQRPATGAPCSLLPCPRGPDLEGSGSGSSSRELFNEIDFIPPRLAPRPLLPSSFEPAGMGNAIEEDPELGPPGPVFVDDFYYDYNFINFHEDLSYGPFNEPDPDLAGAGDWTPPPLSSPAESPTGTPLPASEPPGTEKEGALGDGTPAPRPSQAGRSLAPPSEQAPGNPLVNFLPEEDTPTGAPDLGFPSWPWPPASVGGTETPAAPGGQNRLPGGEDSRSQPYPPRWQGANELSEDEEEDLDPRTTSLPQGPHPTSPPLPSFSTSRASPSPDTGDPWTVGTVAWEPVLGGGQGPVDTKLWPPIGGDPSPPPPATLPATWGGASPLEPGTPTPSAPWDLQTEAVPGTFLPMPTPGLEHTFWGLAPGPVGQPEGPGSEVPRSPVLLPAQDSSANSSRVPEAKPLDPGLAEDWPPAGNASWEVGSWSECSTTCGLGAVWRSVRCSSGREDDCPATGRPQPARRCHLRPCAAWHTGNWSKCSRSCGGGSSVRDVQCMDTRDLRPLRPFHCQPGPAMPPARRACGLQPCLSWYTSSWRECSEACGGGEQQRLVTCPEPGLCEETLRPNSTRACNTHPCTQWVVGPWGQCSAPCGGGVQRRLVRCINTQTGLPEEDSEQCSHEAWPESSRPCGAQDCELAEAPRCERDRLSFGFCETLRLLGRCQLPAVRTQCCRSCPTPGHGAPSRGHQRVARR</sequence>
<feature type="binding site" evidence="20">
    <location>
        <position position="440"/>
    </location>
    <ligand>
        <name>Ca(2+)</name>
        <dbReference type="ChEBI" id="CHEBI:29108"/>
        <label>1</label>
    </ligand>
</feature>
<feature type="compositionally biased region" description="Basic residues" evidence="23">
    <location>
        <begin position="334"/>
        <end position="347"/>
    </location>
</feature>
<evidence type="ECO:0000313" key="26">
    <source>
        <dbReference type="Proteomes" id="UP000248482"/>
    </source>
</evidence>
<evidence type="ECO:0000256" key="16">
    <source>
        <dbReference type="ARBA" id="ARBA00062682"/>
    </source>
</evidence>
<dbReference type="InterPro" id="IPR045371">
    <property type="entry name" value="ADAMTS_CR_3"/>
</dbReference>
<evidence type="ECO:0000256" key="15">
    <source>
        <dbReference type="ARBA" id="ARBA00023180"/>
    </source>
</evidence>
<dbReference type="Gene3D" id="2.60.120.830">
    <property type="match status" value="1"/>
</dbReference>
<keyword evidence="26" id="KW-1185">Reference proteome</keyword>
<evidence type="ECO:0000256" key="20">
    <source>
        <dbReference type="PIRSR" id="PIRSR613273-2"/>
    </source>
</evidence>
<dbReference type="OrthoDB" id="412680at2759"/>
<dbReference type="InterPro" id="IPR010294">
    <property type="entry name" value="ADAMTS_spacer1"/>
</dbReference>
<dbReference type="GO" id="GO:0030198">
    <property type="term" value="P:extracellular matrix organization"/>
    <property type="evidence" value="ECO:0007669"/>
    <property type="project" value="InterPro"/>
</dbReference>
<feature type="compositionally biased region" description="Pro residues" evidence="23">
    <location>
        <begin position="97"/>
        <end position="106"/>
    </location>
</feature>
<feature type="disulfide bond" evidence="21">
    <location>
        <begin position="603"/>
        <end position="633"/>
    </location>
</feature>